<reference evidence="1 2" key="1">
    <citation type="submission" date="2015-12" db="EMBL/GenBank/DDBJ databases">
        <title>Genome sequence of Mucilaginibacter gotjawali.</title>
        <authorList>
            <person name="Lee J.S."/>
            <person name="Lee K.C."/>
            <person name="Kim K.K."/>
            <person name="Lee B.W."/>
        </authorList>
    </citation>
    <scope>NUCLEOTIDE SEQUENCE [LARGE SCALE GENOMIC DNA]</scope>
    <source>
        <strain evidence="1 2">SA3-7</strain>
    </source>
</reference>
<dbReference type="RefSeq" id="WP_096351756.1">
    <property type="nucleotide sequence ID" value="NZ_AP017313.1"/>
</dbReference>
<protein>
    <submittedName>
        <fullName evidence="1">Uncharacterized protein</fullName>
    </submittedName>
</protein>
<proteinExistence type="predicted"/>
<dbReference type="Proteomes" id="UP000218263">
    <property type="component" value="Chromosome"/>
</dbReference>
<dbReference type="AlphaFoldDB" id="A0A110B2N9"/>
<organism evidence="1 2">
    <name type="scientific">Mucilaginibacter gotjawali</name>
    <dbReference type="NCBI Taxonomy" id="1550579"/>
    <lineage>
        <taxon>Bacteria</taxon>
        <taxon>Pseudomonadati</taxon>
        <taxon>Bacteroidota</taxon>
        <taxon>Sphingobacteriia</taxon>
        <taxon>Sphingobacteriales</taxon>
        <taxon>Sphingobacteriaceae</taxon>
        <taxon>Mucilaginibacter</taxon>
    </lineage>
</organism>
<name>A0A110B2N9_9SPHI</name>
<evidence type="ECO:0000313" key="1">
    <source>
        <dbReference type="EMBL" id="BAU53981.1"/>
    </source>
</evidence>
<keyword evidence="2" id="KW-1185">Reference proteome</keyword>
<dbReference type="KEGG" id="mgot:MgSA37_02152"/>
<dbReference type="EMBL" id="AP017313">
    <property type="protein sequence ID" value="BAU53981.1"/>
    <property type="molecule type" value="Genomic_DNA"/>
</dbReference>
<sequence>MPALTFDIREDHLSGLQHQQITIKHFIDGVLSEDNGNAFTAIAPWLVEFHKRDGGSPVASEIKVAEAEYDSITHSGKVKLAYKVSFTYGCADIFRTDDYTETCKFIIDPEKNKLTLYITDQLTRDTVDEF</sequence>
<accession>A0A110B2N9</accession>
<gene>
    <name evidence="1" type="ORF">MgSA37_02152</name>
</gene>
<evidence type="ECO:0000313" key="2">
    <source>
        <dbReference type="Proteomes" id="UP000218263"/>
    </source>
</evidence>